<accession>A0A6J4T7J2</accession>
<feature type="compositionally biased region" description="Basic and acidic residues" evidence="1">
    <location>
        <begin position="1"/>
        <end position="11"/>
    </location>
</feature>
<feature type="non-terminal residue" evidence="2">
    <location>
        <position position="351"/>
    </location>
</feature>
<feature type="compositionally biased region" description="Basic residues" evidence="1">
    <location>
        <begin position="127"/>
        <end position="136"/>
    </location>
</feature>
<evidence type="ECO:0000256" key="1">
    <source>
        <dbReference type="SAM" id="MobiDB-lite"/>
    </source>
</evidence>
<protein>
    <submittedName>
        <fullName evidence="2">High-affinity branched-chain amino acid transport system permease protein LivH</fullName>
    </submittedName>
</protein>
<feature type="compositionally biased region" description="Basic residues" evidence="1">
    <location>
        <begin position="251"/>
        <end position="269"/>
    </location>
</feature>
<evidence type="ECO:0000313" key="2">
    <source>
        <dbReference type="EMBL" id="CAA9516172.1"/>
    </source>
</evidence>
<feature type="region of interest" description="Disordered" evidence="1">
    <location>
        <begin position="332"/>
        <end position="351"/>
    </location>
</feature>
<feature type="compositionally biased region" description="Basic and acidic residues" evidence="1">
    <location>
        <begin position="197"/>
        <end position="214"/>
    </location>
</feature>
<feature type="compositionally biased region" description="Basic and acidic residues" evidence="1">
    <location>
        <begin position="238"/>
        <end position="250"/>
    </location>
</feature>
<feature type="compositionally biased region" description="Basic residues" evidence="1">
    <location>
        <begin position="55"/>
        <end position="67"/>
    </location>
</feature>
<feature type="region of interest" description="Disordered" evidence="1">
    <location>
        <begin position="1"/>
        <end position="310"/>
    </location>
</feature>
<dbReference type="EMBL" id="CADCVO010000500">
    <property type="protein sequence ID" value="CAA9516172.1"/>
    <property type="molecule type" value="Genomic_DNA"/>
</dbReference>
<feature type="compositionally biased region" description="Basic and acidic residues" evidence="1">
    <location>
        <begin position="286"/>
        <end position="310"/>
    </location>
</feature>
<feature type="compositionally biased region" description="Basic and acidic residues" evidence="1">
    <location>
        <begin position="68"/>
        <end position="82"/>
    </location>
</feature>
<feature type="compositionally biased region" description="Low complexity" evidence="1">
    <location>
        <begin position="137"/>
        <end position="153"/>
    </location>
</feature>
<reference evidence="2" key="1">
    <citation type="submission" date="2020-02" db="EMBL/GenBank/DDBJ databases">
        <authorList>
            <person name="Meier V. D."/>
        </authorList>
    </citation>
    <scope>NUCLEOTIDE SEQUENCE</scope>
    <source>
        <strain evidence="2">AVDCRST_MAG13</strain>
    </source>
</reference>
<feature type="non-terminal residue" evidence="2">
    <location>
        <position position="1"/>
    </location>
</feature>
<feature type="compositionally biased region" description="Basic residues" evidence="1">
    <location>
        <begin position="187"/>
        <end position="196"/>
    </location>
</feature>
<gene>
    <name evidence="2" type="ORF">AVDCRST_MAG13-3094</name>
</gene>
<name>A0A6J4T7J2_9ACTN</name>
<sequence length="351" mass="39702">DRADRTQDRSPRRPRSARGPRRLSRRVGAVHRPGHLVWPRGQQPEGVLHHAAQRDHRRGAVLRRGQRLHADLRPHARGEHGPRGVLPPRRLHRAAPPARHGRRRRGVRRLERPGRPGAVGAAAPGRRGGRGRRRPAHAATAAALEPGAGPAPGAHHDRHLDHPGRPDARGVRRRRVGHHVARDVRQVRRLPGRRRAVHADAAHHPGHRPGDRRRAVVLAQAHADGDGHPRGRRRPRHGLRDGDQHPADVRHRVRRRLRPGGRRRRHRRLVREPRARRGRQLAPELARGRDHRRDGLPGRRGDRRAPARADHDLRVGVPAVRLHLLLDHLHLRPAGDRPRGPPARPLRASRV</sequence>
<feature type="compositionally biased region" description="Basic residues" evidence="1">
    <location>
        <begin position="12"/>
        <end position="34"/>
    </location>
</feature>
<feature type="compositionally biased region" description="Basic residues" evidence="1">
    <location>
        <begin position="89"/>
        <end position="107"/>
    </location>
</feature>
<proteinExistence type="predicted"/>
<feature type="compositionally biased region" description="Low complexity" evidence="1">
    <location>
        <begin position="115"/>
        <end position="125"/>
    </location>
</feature>
<dbReference type="AlphaFoldDB" id="A0A6J4T7J2"/>
<feature type="compositionally biased region" description="Basic and acidic residues" evidence="1">
    <location>
        <begin position="154"/>
        <end position="170"/>
    </location>
</feature>
<organism evidence="2">
    <name type="scientific">uncultured Solirubrobacteraceae bacterium</name>
    <dbReference type="NCBI Taxonomy" id="1162706"/>
    <lineage>
        <taxon>Bacteria</taxon>
        <taxon>Bacillati</taxon>
        <taxon>Actinomycetota</taxon>
        <taxon>Thermoleophilia</taxon>
        <taxon>Solirubrobacterales</taxon>
        <taxon>Solirubrobacteraceae</taxon>
        <taxon>environmental samples</taxon>
    </lineage>
</organism>